<gene>
    <name evidence="9" type="ORF">ACFO0R_22305</name>
</gene>
<evidence type="ECO:0000313" key="10">
    <source>
        <dbReference type="Proteomes" id="UP001595999"/>
    </source>
</evidence>
<comment type="similarity">
    <text evidence="2">Belongs to the peptidase S54 family.</text>
</comment>
<dbReference type="Gene3D" id="2.130.10.10">
    <property type="entry name" value="YVTN repeat-like/Quinoprotein amine dehydrogenase"/>
    <property type="match status" value="1"/>
</dbReference>
<keyword evidence="10" id="KW-1185">Reference proteome</keyword>
<sequence length="660" mass="70849">MTEAALDPSQSRYGGISSILRQHWATIGLVLANLIVYVWMGASGVSWTEPDPEQLVEWGANLAPFTLSGDSWRLFSSMFVHGGAVHLLLNMYMLLLIGPLAQKRFGGIGFLAIYLATGLAAGLTSAWWHGTHPVTNLLMQSSIRLVASVGASGALMGLAGALCVAGLSDADMGGSRGKALAQVVLLNLGMGFMVSGVDQACHIGGLLTGLPLGALGWLNLRPLRRHVMFAALAGAAVAGAQPASRALGSDELSEMAVKIRQQRQEELEQARLEAEKAQRVELARSERAARPKPVSKEQAAGVEIPLSLSGVYGSAVLSADGARLYLADTEQNSLEVVDLRQQRLERSIAGPKLPVPKNAICGQNLCRGIGAWSVALSPDERWALVPGMANDAVALVDLRTGGIVHRFATGRLPSQALFSRDGQRAYVINAGDNTLSTLDLAQRRVIGQPVRLGEPSQEVGARFNRPLLRLNAAGDKLLLSDARLDTLQLLDLRSMQPSGKPLTLPSDALDDWAADPAGNLWWPTRGNVMWQYQGEPLAARQAWLHCEAEGWQKLAASADGAWLASYKDSGGVIRLLSRRSLSTVGVFPVDSIPRRLLFSRDGKTLLSVHEHGVTLFALDKSMDAAAYVAENEEAYCNVRTPQQMAAAKERLRQSGWPMLP</sequence>
<evidence type="ECO:0000256" key="4">
    <source>
        <dbReference type="ARBA" id="ARBA00022801"/>
    </source>
</evidence>
<feature type="transmembrane region" description="Helical" evidence="7">
    <location>
        <begin position="74"/>
        <end position="96"/>
    </location>
</feature>
<reference evidence="10" key="1">
    <citation type="journal article" date="2019" name="Int. J. Syst. Evol. Microbiol.">
        <title>The Global Catalogue of Microorganisms (GCM) 10K type strain sequencing project: providing services to taxonomists for standard genome sequencing and annotation.</title>
        <authorList>
            <consortium name="The Broad Institute Genomics Platform"/>
            <consortium name="The Broad Institute Genome Sequencing Center for Infectious Disease"/>
            <person name="Wu L."/>
            <person name="Ma J."/>
        </authorList>
    </citation>
    <scope>NUCLEOTIDE SEQUENCE [LARGE SCALE GENOMIC DNA]</scope>
    <source>
        <strain evidence="10">CGMCC 4.7608</strain>
    </source>
</reference>
<keyword evidence="6 7" id="KW-0472">Membrane</keyword>
<dbReference type="GO" id="GO:0008233">
    <property type="term" value="F:peptidase activity"/>
    <property type="evidence" value="ECO:0007669"/>
    <property type="project" value="UniProtKB-KW"/>
</dbReference>
<dbReference type="InterPro" id="IPR050925">
    <property type="entry name" value="Rhomboid_protease_S54"/>
</dbReference>
<evidence type="ECO:0000256" key="2">
    <source>
        <dbReference type="ARBA" id="ARBA00009045"/>
    </source>
</evidence>
<dbReference type="InterPro" id="IPR035952">
    <property type="entry name" value="Rhomboid-like_sf"/>
</dbReference>
<dbReference type="PANTHER" id="PTHR43731:SF14">
    <property type="entry name" value="PRESENILIN-ASSOCIATED RHOMBOID-LIKE PROTEIN, MITOCHONDRIAL"/>
    <property type="match status" value="1"/>
</dbReference>
<evidence type="ECO:0000313" key="9">
    <source>
        <dbReference type="EMBL" id="MFC4492352.1"/>
    </source>
</evidence>
<keyword evidence="9" id="KW-0645">Protease</keyword>
<evidence type="ECO:0000256" key="3">
    <source>
        <dbReference type="ARBA" id="ARBA00022692"/>
    </source>
</evidence>
<feature type="transmembrane region" description="Helical" evidence="7">
    <location>
        <begin position="24"/>
        <end position="42"/>
    </location>
</feature>
<comment type="subcellular location">
    <subcellularLocation>
        <location evidence="1">Membrane</location>
        <topology evidence="1">Multi-pass membrane protein</topology>
    </subcellularLocation>
</comment>
<feature type="transmembrane region" description="Helical" evidence="7">
    <location>
        <begin position="179"/>
        <end position="197"/>
    </location>
</feature>
<dbReference type="InterPro" id="IPR015943">
    <property type="entry name" value="WD40/YVTN_repeat-like_dom_sf"/>
</dbReference>
<dbReference type="InterPro" id="IPR022764">
    <property type="entry name" value="Peptidase_S54_rhomboid_dom"/>
</dbReference>
<feature type="domain" description="Peptidase S54 rhomboid" evidence="8">
    <location>
        <begin position="70"/>
        <end position="215"/>
    </location>
</feature>
<accession>A0ABV8ZXC1</accession>
<evidence type="ECO:0000259" key="8">
    <source>
        <dbReference type="Pfam" id="PF01694"/>
    </source>
</evidence>
<dbReference type="Gene3D" id="1.20.1540.10">
    <property type="entry name" value="Rhomboid-like"/>
    <property type="match status" value="1"/>
</dbReference>
<evidence type="ECO:0000256" key="1">
    <source>
        <dbReference type="ARBA" id="ARBA00004141"/>
    </source>
</evidence>
<dbReference type="SUPFAM" id="SSF144091">
    <property type="entry name" value="Rhomboid-like"/>
    <property type="match status" value="1"/>
</dbReference>
<dbReference type="GO" id="GO:0006508">
    <property type="term" value="P:proteolysis"/>
    <property type="evidence" value="ECO:0007669"/>
    <property type="project" value="UniProtKB-KW"/>
</dbReference>
<keyword evidence="4 9" id="KW-0378">Hydrolase</keyword>
<feature type="transmembrane region" description="Helical" evidence="7">
    <location>
        <begin position="108"/>
        <end position="130"/>
    </location>
</feature>
<dbReference type="Pfam" id="PF01694">
    <property type="entry name" value="Rhomboid"/>
    <property type="match status" value="1"/>
</dbReference>
<dbReference type="RefSeq" id="WP_231462000.1">
    <property type="nucleotide sequence ID" value="NZ_JAJOHW010000054.1"/>
</dbReference>
<proteinExistence type="inferred from homology"/>
<evidence type="ECO:0000256" key="6">
    <source>
        <dbReference type="ARBA" id="ARBA00023136"/>
    </source>
</evidence>
<keyword evidence="3 7" id="KW-0812">Transmembrane</keyword>
<dbReference type="SUPFAM" id="SSF50969">
    <property type="entry name" value="YVTN repeat-like/Quinoprotein amine dehydrogenase"/>
    <property type="match status" value="1"/>
</dbReference>
<feature type="transmembrane region" description="Helical" evidence="7">
    <location>
        <begin position="142"/>
        <end position="167"/>
    </location>
</feature>
<dbReference type="EC" id="3.4.21.105" evidence="9"/>
<comment type="caution">
    <text evidence="9">The sequence shown here is derived from an EMBL/GenBank/DDBJ whole genome shotgun (WGS) entry which is preliminary data.</text>
</comment>
<dbReference type="PANTHER" id="PTHR43731">
    <property type="entry name" value="RHOMBOID PROTEASE"/>
    <property type="match status" value="1"/>
</dbReference>
<dbReference type="EMBL" id="JBHSEK010000026">
    <property type="protein sequence ID" value="MFC4492352.1"/>
    <property type="molecule type" value="Genomic_DNA"/>
</dbReference>
<name>A0ABV8ZXC1_9NEIS</name>
<keyword evidence="5 7" id="KW-1133">Transmembrane helix</keyword>
<protein>
    <submittedName>
        <fullName evidence="9">Rhomboid family intramembrane serine protease</fullName>
        <ecNumber evidence="9">3.4.21.105</ecNumber>
    </submittedName>
</protein>
<evidence type="ECO:0000256" key="7">
    <source>
        <dbReference type="SAM" id="Phobius"/>
    </source>
</evidence>
<dbReference type="InterPro" id="IPR011044">
    <property type="entry name" value="Quino_amine_DH_bsu"/>
</dbReference>
<organism evidence="9 10">
    <name type="scientific">Chromobacterium aquaticum</name>
    <dbReference type="NCBI Taxonomy" id="467180"/>
    <lineage>
        <taxon>Bacteria</taxon>
        <taxon>Pseudomonadati</taxon>
        <taxon>Pseudomonadota</taxon>
        <taxon>Betaproteobacteria</taxon>
        <taxon>Neisseriales</taxon>
        <taxon>Chromobacteriaceae</taxon>
        <taxon>Chromobacterium</taxon>
    </lineage>
</organism>
<dbReference type="Proteomes" id="UP001595999">
    <property type="component" value="Unassembled WGS sequence"/>
</dbReference>
<evidence type="ECO:0000256" key="5">
    <source>
        <dbReference type="ARBA" id="ARBA00022989"/>
    </source>
</evidence>